<accession>A0A4S2N495</accession>
<keyword evidence="1 4" id="KW-0479">Metal-binding</keyword>
<dbReference type="InterPro" id="IPR013083">
    <property type="entry name" value="Znf_RING/FYVE/PHD"/>
</dbReference>
<dbReference type="PANTHER" id="PTHR10131">
    <property type="entry name" value="TNF RECEPTOR ASSOCIATED FACTOR"/>
    <property type="match status" value="1"/>
</dbReference>
<dbReference type="PROSITE" id="PS00518">
    <property type="entry name" value="ZF_RING_1"/>
    <property type="match status" value="1"/>
</dbReference>
<protein>
    <recommendedName>
        <fullName evidence="10">RING-type domain-containing protein</fullName>
    </recommendedName>
</protein>
<reference evidence="8 9" key="1">
    <citation type="submission" date="2019-04" db="EMBL/GenBank/DDBJ databases">
        <title>Comparative genomics and transcriptomics to analyze fruiting body development in filamentous ascomycetes.</title>
        <authorList>
            <consortium name="DOE Joint Genome Institute"/>
            <person name="Lutkenhaus R."/>
            <person name="Traeger S."/>
            <person name="Breuer J."/>
            <person name="Kuo A."/>
            <person name="Lipzen A."/>
            <person name="Pangilinan J."/>
            <person name="Dilworth D."/>
            <person name="Sandor L."/>
            <person name="Poggeler S."/>
            <person name="Barry K."/>
            <person name="Grigoriev I.V."/>
            <person name="Nowrousian M."/>
        </authorList>
    </citation>
    <scope>NUCLEOTIDE SEQUENCE [LARGE SCALE GENOMIC DNA]</scope>
    <source>
        <strain evidence="8 9">CBS 389.68</strain>
    </source>
</reference>
<evidence type="ECO:0000259" key="6">
    <source>
        <dbReference type="PROSITE" id="PS50089"/>
    </source>
</evidence>
<dbReference type="InterPro" id="IPR017907">
    <property type="entry name" value="Znf_RING_CS"/>
</dbReference>
<proteinExistence type="predicted"/>
<dbReference type="GO" id="GO:0008270">
    <property type="term" value="F:zinc ion binding"/>
    <property type="evidence" value="ECO:0007669"/>
    <property type="project" value="UniProtKB-KW"/>
</dbReference>
<dbReference type="PANTHER" id="PTHR10131:SF94">
    <property type="entry name" value="TNF RECEPTOR-ASSOCIATED FACTOR 4"/>
    <property type="match status" value="1"/>
</dbReference>
<evidence type="ECO:0000256" key="5">
    <source>
        <dbReference type="SAM" id="MobiDB-lite"/>
    </source>
</evidence>
<feature type="region of interest" description="Disordered" evidence="5">
    <location>
        <begin position="349"/>
        <end position="388"/>
    </location>
</feature>
<sequence length="388" mass="43022">MTSATSPNPAPVFDIRALTYVTHVDDNLCCPICQSPLVEPFTTSCRHTFCSECITNALKASKTCPVDRTPLDTKNINMAPVVLANLVNDLTVLCPNHRDGLGCTATLPRGNVEGHLKEDCLYVTVACPGCEEKIMRKDLQDDVCVHVEEECSYCSGMHRKLDMKEHETVCPGLTTPCKFCGNECPRPQIPNHEAICDEAIVSCDAASVGCPWHGLRKESTDHSTSCPLMHIRPLLEENNSRLANLEHENKLLRRRLELSLVARAQTDIAESMDDQTIRVLTEQEHIRSDLERLYVSMQEMDIKQNMLSMHMSDNMRTKEEVAMIGAAVNNLRTQLHGLQLLMFRRQGLDQNGSGGARPTGASSQAGDNSVLGHARRMSDMPSGDRVKL</sequence>
<dbReference type="InParanoid" id="A0A4S2N495"/>
<dbReference type="InterPro" id="IPR018957">
    <property type="entry name" value="Znf_C3HC4_RING-type"/>
</dbReference>
<dbReference type="EMBL" id="ML220113">
    <property type="protein sequence ID" value="TGZ83896.1"/>
    <property type="molecule type" value="Genomic_DNA"/>
</dbReference>
<dbReference type="STRING" id="341454.A0A4S2N495"/>
<keyword evidence="2 4" id="KW-0863">Zinc-finger</keyword>
<dbReference type="SUPFAM" id="SSF49599">
    <property type="entry name" value="TRAF domain-like"/>
    <property type="match status" value="2"/>
</dbReference>
<dbReference type="Proteomes" id="UP000298138">
    <property type="component" value="Unassembled WGS sequence"/>
</dbReference>
<keyword evidence="3 4" id="KW-0862">Zinc</keyword>
<feature type="domain" description="RING-type" evidence="6">
    <location>
        <begin position="30"/>
        <end position="68"/>
    </location>
</feature>
<dbReference type="PROSITE" id="PS50089">
    <property type="entry name" value="ZF_RING_2"/>
    <property type="match status" value="1"/>
</dbReference>
<feature type="zinc finger region" description="TRAF-type" evidence="4">
    <location>
        <begin position="115"/>
        <end position="189"/>
    </location>
</feature>
<evidence type="ECO:0000256" key="1">
    <source>
        <dbReference type="ARBA" id="ARBA00022723"/>
    </source>
</evidence>
<evidence type="ECO:0008006" key="10">
    <source>
        <dbReference type="Google" id="ProtNLM"/>
    </source>
</evidence>
<dbReference type="Pfam" id="PF00097">
    <property type="entry name" value="zf-C3HC4"/>
    <property type="match status" value="1"/>
</dbReference>
<dbReference type="Gene3D" id="3.30.40.10">
    <property type="entry name" value="Zinc/RING finger domain, C3HC4 (zinc finger)"/>
    <property type="match status" value="3"/>
</dbReference>
<name>A0A4S2N495_9PEZI</name>
<organism evidence="8 9">
    <name type="scientific">Ascodesmis nigricans</name>
    <dbReference type="NCBI Taxonomy" id="341454"/>
    <lineage>
        <taxon>Eukaryota</taxon>
        <taxon>Fungi</taxon>
        <taxon>Dikarya</taxon>
        <taxon>Ascomycota</taxon>
        <taxon>Pezizomycotina</taxon>
        <taxon>Pezizomycetes</taxon>
        <taxon>Pezizales</taxon>
        <taxon>Ascodesmidaceae</taxon>
        <taxon>Ascodesmis</taxon>
    </lineage>
</organism>
<dbReference type="SMART" id="SM00184">
    <property type="entry name" value="RING"/>
    <property type="match status" value="1"/>
</dbReference>
<dbReference type="InterPro" id="IPR001293">
    <property type="entry name" value="Znf_TRAF"/>
</dbReference>
<evidence type="ECO:0000259" key="7">
    <source>
        <dbReference type="PROSITE" id="PS50145"/>
    </source>
</evidence>
<keyword evidence="9" id="KW-1185">Reference proteome</keyword>
<dbReference type="InterPro" id="IPR001841">
    <property type="entry name" value="Znf_RING"/>
</dbReference>
<dbReference type="PROSITE" id="PS50145">
    <property type="entry name" value="ZF_TRAF"/>
    <property type="match status" value="1"/>
</dbReference>
<gene>
    <name evidence="8" type="ORF">EX30DRAFT_338493</name>
</gene>
<evidence type="ECO:0000256" key="4">
    <source>
        <dbReference type="PROSITE-ProRule" id="PRU00207"/>
    </source>
</evidence>
<dbReference type="SUPFAM" id="SSF57850">
    <property type="entry name" value="RING/U-box"/>
    <property type="match status" value="1"/>
</dbReference>
<evidence type="ECO:0000256" key="2">
    <source>
        <dbReference type="ARBA" id="ARBA00022771"/>
    </source>
</evidence>
<evidence type="ECO:0000313" key="8">
    <source>
        <dbReference type="EMBL" id="TGZ83896.1"/>
    </source>
</evidence>
<feature type="compositionally biased region" description="Basic and acidic residues" evidence="5">
    <location>
        <begin position="376"/>
        <end position="388"/>
    </location>
</feature>
<dbReference type="OrthoDB" id="1630758at2759"/>
<dbReference type="AlphaFoldDB" id="A0A4S2N495"/>
<feature type="domain" description="TRAF-type" evidence="7">
    <location>
        <begin position="115"/>
        <end position="189"/>
    </location>
</feature>
<evidence type="ECO:0000313" key="9">
    <source>
        <dbReference type="Proteomes" id="UP000298138"/>
    </source>
</evidence>
<evidence type="ECO:0000256" key="3">
    <source>
        <dbReference type="ARBA" id="ARBA00022833"/>
    </source>
</evidence>